<protein>
    <submittedName>
        <fullName evidence="3">Transcriptional regulator with XRE-family HTH domain</fullName>
    </submittedName>
</protein>
<dbReference type="InterPro" id="IPR010982">
    <property type="entry name" value="Lambda_DNA-bd_dom_sf"/>
</dbReference>
<dbReference type="EMBL" id="JAGGLP010000001">
    <property type="protein sequence ID" value="MBP2047301.1"/>
    <property type="molecule type" value="Genomic_DNA"/>
</dbReference>
<reference evidence="3 4" key="1">
    <citation type="submission" date="2021-03" db="EMBL/GenBank/DDBJ databases">
        <title>Genomic Encyclopedia of Type Strains, Phase IV (KMG-IV): sequencing the most valuable type-strain genomes for metagenomic binning, comparative biology and taxonomic classification.</title>
        <authorList>
            <person name="Goeker M."/>
        </authorList>
    </citation>
    <scope>NUCLEOTIDE SEQUENCE [LARGE SCALE GENOMIC DNA]</scope>
    <source>
        <strain evidence="3 4">DSM 40499</strain>
    </source>
</reference>
<keyword evidence="1" id="KW-0812">Transmembrane</keyword>
<dbReference type="Pfam" id="PF13560">
    <property type="entry name" value="HTH_31"/>
    <property type="match status" value="1"/>
</dbReference>
<sequence length="253" mass="26610">MRHPQGSTTPDEPLVVRLRELRERTGLSLAALAARTPYSKSAWHRYLTGTQRPPRPAVVALTRLAGADPAPVVALWEAAGDPPAPAPPEQRGRPRSRWLPLSALALLGTAAAVAAAVTVAARPGTPVPAVQTLLTGPRCHAYSCQGELPVASVCARDAQTKSTVTDSGYDVRLRYSPACGTAWSEVRVRSPRAREVSVRAGQDRLSASYAADDSTGYSSPMLAVRSPRGVEACAEVGGQLACTGLDVEEVDEG</sequence>
<organism evidence="3 4">
    <name type="scientific">Streptomyces griseochromogenes</name>
    <dbReference type="NCBI Taxonomy" id="68214"/>
    <lineage>
        <taxon>Bacteria</taxon>
        <taxon>Bacillati</taxon>
        <taxon>Actinomycetota</taxon>
        <taxon>Actinomycetes</taxon>
        <taxon>Kitasatosporales</taxon>
        <taxon>Streptomycetaceae</taxon>
        <taxon>Streptomyces</taxon>
    </lineage>
</organism>
<dbReference type="Pfam" id="PF10901">
    <property type="entry name" value="DUF2690"/>
    <property type="match status" value="1"/>
</dbReference>
<dbReference type="SMART" id="SM00530">
    <property type="entry name" value="HTH_XRE"/>
    <property type="match status" value="1"/>
</dbReference>
<dbReference type="InterPro" id="IPR001387">
    <property type="entry name" value="Cro/C1-type_HTH"/>
</dbReference>
<dbReference type="SUPFAM" id="SSF47413">
    <property type="entry name" value="lambda repressor-like DNA-binding domains"/>
    <property type="match status" value="1"/>
</dbReference>
<keyword evidence="1" id="KW-1133">Transmembrane helix</keyword>
<dbReference type="RefSeq" id="WP_237281684.1">
    <property type="nucleotide sequence ID" value="NZ_CP016279.1"/>
</dbReference>
<proteinExistence type="predicted"/>
<dbReference type="InterPro" id="IPR021224">
    <property type="entry name" value="DUF2690"/>
</dbReference>
<dbReference type="Gene3D" id="1.10.260.40">
    <property type="entry name" value="lambda repressor-like DNA-binding domains"/>
    <property type="match status" value="1"/>
</dbReference>
<feature type="transmembrane region" description="Helical" evidence="1">
    <location>
        <begin position="98"/>
        <end position="121"/>
    </location>
</feature>
<evidence type="ECO:0000313" key="4">
    <source>
        <dbReference type="Proteomes" id="UP001519309"/>
    </source>
</evidence>
<comment type="caution">
    <text evidence="3">The sequence shown here is derived from an EMBL/GenBank/DDBJ whole genome shotgun (WGS) entry which is preliminary data.</text>
</comment>
<name>A0ABS4LIU1_9ACTN</name>
<keyword evidence="1" id="KW-0472">Membrane</keyword>
<keyword evidence="4" id="KW-1185">Reference proteome</keyword>
<evidence type="ECO:0000313" key="3">
    <source>
        <dbReference type="EMBL" id="MBP2047301.1"/>
    </source>
</evidence>
<evidence type="ECO:0000256" key="1">
    <source>
        <dbReference type="SAM" id="Phobius"/>
    </source>
</evidence>
<dbReference type="Proteomes" id="UP001519309">
    <property type="component" value="Unassembled WGS sequence"/>
</dbReference>
<accession>A0ABS4LIU1</accession>
<evidence type="ECO:0000259" key="2">
    <source>
        <dbReference type="SMART" id="SM00530"/>
    </source>
</evidence>
<gene>
    <name evidence="3" type="ORF">J2Z21_000223</name>
</gene>
<feature type="domain" description="HTH cro/C1-type" evidence="2">
    <location>
        <begin position="17"/>
        <end position="72"/>
    </location>
</feature>
<dbReference type="CDD" id="cd00093">
    <property type="entry name" value="HTH_XRE"/>
    <property type="match status" value="1"/>
</dbReference>